<dbReference type="OrthoDB" id="3529at10239"/>
<dbReference type="Gene3D" id="3.90.580.10">
    <property type="entry name" value="Zinc finger, CHC2-type domain"/>
    <property type="match status" value="1"/>
</dbReference>
<dbReference type="KEGG" id="vg:26631065"/>
<feature type="region of interest" description="Disordered" evidence="1">
    <location>
        <begin position="271"/>
        <end position="291"/>
    </location>
</feature>
<evidence type="ECO:0000256" key="1">
    <source>
        <dbReference type="SAM" id="MobiDB-lite"/>
    </source>
</evidence>
<evidence type="ECO:0000313" key="3">
    <source>
        <dbReference type="Proteomes" id="UP000203853"/>
    </source>
</evidence>
<dbReference type="InterPro" id="IPR036977">
    <property type="entry name" value="DNA_primase_Znf_CHC2"/>
</dbReference>
<keyword evidence="3" id="KW-1185">Reference proteome</keyword>
<protein>
    <submittedName>
        <fullName evidence="2">Putative primase</fullName>
    </submittedName>
</protein>
<gene>
    <name evidence="2" type="ORF">TIN2_104</name>
</gene>
<dbReference type="EMBL" id="KR011062">
    <property type="protein sequence ID" value="AKJ71794.1"/>
    <property type="molecule type" value="Genomic_DNA"/>
</dbReference>
<organism evidence="2 3">
    <name type="scientific">Tsukamurella phage TIN2</name>
    <dbReference type="NCBI Taxonomy" id="1636545"/>
    <lineage>
        <taxon>Viruses</taxon>
        <taxon>Duplodnaviria</taxon>
        <taxon>Heunggongvirae</taxon>
        <taxon>Uroviricota</taxon>
        <taxon>Caudoviricetes</taxon>
        <taxon>Tinduovirus</taxon>
        <taxon>Tinduovirus TIN2</taxon>
    </lineage>
</organism>
<dbReference type="SUPFAM" id="SSF57783">
    <property type="entry name" value="Zinc beta-ribbon"/>
    <property type="match status" value="1"/>
</dbReference>
<proteinExistence type="predicted"/>
<dbReference type="GO" id="GO:0006260">
    <property type="term" value="P:DNA replication"/>
    <property type="evidence" value="ECO:0007669"/>
    <property type="project" value="InterPro"/>
</dbReference>
<evidence type="ECO:0000313" key="2">
    <source>
        <dbReference type="EMBL" id="AKJ71794.1"/>
    </source>
</evidence>
<dbReference type="GeneID" id="26631065"/>
<feature type="region of interest" description="Disordered" evidence="1">
    <location>
        <begin position="198"/>
        <end position="239"/>
    </location>
</feature>
<sequence>MSGQWNDMLAKIQADIEKSEQAETTKEQLQSAEETQVPEEFLEAAPDLFEKHSYADRRAEQQNEEDSALKKLQISQVYRKLTGDNRPKLKSGGKGELLIFCPSANHHNTESEAACINIKTNTWVCYGQCDSGGGIIDMVAAAAGMTFGKAAKGKDFAQAKQLTLEKFCGWTFERDKLGYVGKSPAKKKQEIADFEAEFGKLPSEDSSDDDEESHRETPATKPLGMDYADGDEDLPSIGPTKFSTKDFGVDKPNALTEQPAVKPTPIKKEAAKAVEPTSEPKPTSLAAEPTSMASVTKIRPDVEDEAPLDGDEEVLPEIDKIFEYLPKDTPLYEFMWATKHVAYPKEFMLFRALQLLAVSAGPYVRGSVAGSIFKPSISCMYVAGSGIGKSQVFEYVNEIMEHDAFRWRVLSASAGAYQLHSGAKQISDVGSGEYLINELSTHKAESGPQKIRDVTALMEIDELAQIMSKSAIKGSSLLTTIQKLENSGRVNHKVSTGSMTSGELSAINPNAIIAMGTQPSVMSKVLGGGNINNGFVARFDIVTGNRIVEEHTFRRKSVNLTYARELYGDLATKYLNGGDQEKRELVHIHFADECEKEFDRINLKMQLLKATSDVKSRFDLKFRKYCLLFALNSDRDQIIPEDLRAAEWLMEYLDRTATMTNTKTVSTEGNEMEEAILRAAAGAIAYQGKGFATMGQIWLRSHGVRKGWDKDNFRKKLERLIESGEIVVDPNSGARGPKSQRFLLSSSSPHLKEAIARENERSAK</sequence>
<dbReference type="RefSeq" id="YP_009204539.1">
    <property type="nucleotide sequence ID" value="NC_028865.1"/>
</dbReference>
<dbReference type="GO" id="GO:0003677">
    <property type="term" value="F:DNA binding"/>
    <property type="evidence" value="ECO:0007669"/>
    <property type="project" value="InterPro"/>
</dbReference>
<reference evidence="2 3" key="1">
    <citation type="journal article" date="2015" name="Appl. Environ. Microbiol.">
        <title>Three of a Kind: Genetically Similar Tsukamurella Phages TIN2, TIN3, and TIN4.</title>
        <authorList>
            <person name="Dyson Z.A."/>
            <person name="Tucci J."/>
            <person name="Seviour R.J."/>
            <person name="Petrovski S."/>
        </authorList>
    </citation>
    <scope>NUCLEOTIDE SEQUENCE [LARGE SCALE GENOMIC DNA]</scope>
</reference>
<feature type="region of interest" description="Disordered" evidence="1">
    <location>
        <begin position="1"/>
        <end position="38"/>
    </location>
</feature>
<feature type="compositionally biased region" description="Basic and acidic residues" evidence="1">
    <location>
        <begin position="14"/>
        <end position="26"/>
    </location>
</feature>
<dbReference type="GO" id="GO:0008270">
    <property type="term" value="F:zinc ion binding"/>
    <property type="evidence" value="ECO:0007669"/>
    <property type="project" value="InterPro"/>
</dbReference>
<name>A0A0K0N5K6_9CAUD</name>
<dbReference type="Proteomes" id="UP000203853">
    <property type="component" value="Segment"/>
</dbReference>
<accession>A0A0K0N5K6</accession>